<dbReference type="Gene3D" id="3.90.320.10">
    <property type="match status" value="1"/>
</dbReference>
<dbReference type="InterPro" id="IPR011335">
    <property type="entry name" value="Restrct_endonuc-II-like"/>
</dbReference>
<evidence type="ECO:0000313" key="3">
    <source>
        <dbReference type="EMBL" id="CAH3149097.1"/>
    </source>
</evidence>
<evidence type="ECO:0000313" key="4">
    <source>
        <dbReference type="Proteomes" id="UP001159405"/>
    </source>
</evidence>
<name>A0ABN8PRR4_9CNID</name>
<dbReference type="PANTHER" id="PTHR46609">
    <property type="entry name" value="EXONUCLEASE, PHAGE-TYPE/RECB, C-TERMINAL DOMAIN-CONTAINING PROTEIN"/>
    <property type="match status" value="1"/>
</dbReference>
<feature type="compositionally biased region" description="Low complexity" evidence="1">
    <location>
        <begin position="595"/>
        <end position="610"/>
    </location>
</feature>
<dbReference type="InterPro" id="IPR019080">
    <property type="entry name" value="YqaJ_viral_recombinase"/>
</dbReference>
<dbReference type="InterPro" id="IPR051703">
    <property type="entry name" value="NF-kappa-B_Signaling_Reg"/>
</dbReference>
<dbReference type="Proteomes" id="UP001159405">
    <property type="component" value="Unassembled WGS sequence"/>
</dbReference>
<feature type="domain" description="USP" evidence="2">
    <location>
        <begin position="231"/>
        <end position="520"/>
    </location>
</feature>
<accession>A0ABN8PRR4</accession>
<dbReference type="SUPFAM" id="SSF52980">
    <property type="entry name" value="Restriction endonuclease-like"/>
    <property type="match status" value="1"/>
</dbReference>
<dbReference type="EMBL" id="CALNXK010000085">
    <property type="protein sequence ID" value="CAH3149097.1"/>
    <property type="molecule type" value="Genomic_DNA"/>
</dbReference>
<dbReference type="Pfam" id="PF09588">
    <property type="entry name" value="YqaJ"/>
    <property type="match status" value="1"/>
</dbReference>
<comment type="caution">
    <text evidence="3">The sequence shown here is derived from an EMBL/GenBank/DDBJ whole genome shotgun (WGS) entry which is preliminary data.</text>
</comment>
<feature type="region of interest" description="Disordered" evidence="1">
    <location>
        <begin position="595"/>
        <end position="630"/>
    </location>
</feature>
<gene>
    <name evidence="3" type="ORF">PLOB_00046977</name>
</gene>
<protein>
    <recommendedName>
        <fullName evidence="2">USP domain-containing protein</fullName>
    </recommendedName>
</protein>
<dbReference type="InterPro" id="IPR028889">
    <property type="entry name" value="USP"/>
</dbReference>
<dbReference type="PROSITE" id="PS50235">
    <property type="entry name" value="USP_3"/>
    <property type="match status" value="1"/>
</dbReference>
<evidence type="ECO:0000256" key="1">
    <source>
        <dbReference type="SAM" id="MobiDB-lite"/>
    </source>
</evidence>
<sequence length="630" mass="71429">MPINEAMKWGSMCEDHAVATYINGMPCKKFEKTGLWVTRDRNGAAWLGVSPDGIVDSDTVVEIKCPYMGGNPFPYRKVPVLYVPQCQLEMYSTDTLKCHFVCWTPRKTVIILIKTYEQFIKDLLIPLKGFWSEAQAGKIPTWNTHLDHLKAQAQKISNQSTVLTTLTSCRSENAMEHKDFNMFWKNAQGTPTRKCQGCGKLQVLCRVNPCLKKLHSNPSSPSSSIFQSYTYGSGQMANSCYLDTFLESIYHPFIRQITPERTHFDHTTPAMDTLLESIVLRGQGSFHRSKMVLWTYLHHHTSNGRTTFPLGQMAGISNVFTALCSNMSQPKKNALFITDSVNIKCRKCNHCRNIVNTHSSYFIHHTNINIMDITDSTYDPVQVAEKVLVQQDILCSQRGICLRSNDDGSVCGGQLSHSYSVVNNPFLLVFELDKDENRPIQPGLSSKLHLRIKKDKYDLAAIIYHHNFHFWCEVFVSEKKYREGWFLYNDMWNNGKAEYVGKHPQVKTASYMYMLVFERSQVNMTTSCSKDHSASLKNIMSVAFQSNITPNAKQVKQNYIDIFKSCSIAVNASSSNQELRAKLLENEQCILGSLTTSKSPTTQQSPNTTSSKRKIGMTDDIPSAKKPKLL</sequence>
<keyword evidence="4" id="KW-1185">Reference proteome</keyword>
<evidence type="ECO:0000259" key="2">
    <source>
        <dbReference type="PROSITE" id="PS50235"/>
    </source>
</evidence>
<dbReference type="CDD" id="cd22343">
    <property type="entry name" value="PDDEXK_lambda_exonuclease-like"/>
    <property type="match status" value="1"/>
</dbReference>
<reference evidence="3 4" key="1">
    <citation type="submission" date="2022-05" db="EMBL/GenBank/DDBJ databases">
        <authorList>
            <consortium name="Genoscope - CEA"/>
            <person name="William W."/>
        </authorList>
    </citation>
    <scope>NUCLEOTIDE SEQUENCE [LARGE SCALE GENOMIC DNA]</scope>
</reference>
<dbReference type="InterPro" id="IPR011604">
    <property type="entry name" value="PDDEXK-like_dom_sf"/>
</dbReference>
<organism evidence="3 4">
    <name type="scientific">Porites lobata</name>
    <dbReference type="NCBI Taxonomy" id="104759"/>
    <lineage>
        <taxon>Eukaryota</taxon>
        <taxon>Metazoa</taxon>
        <taxon>Cnidaria</taxon>
        <taxon>Anthozoa</taxon>
        <taxon>Hexacorallia</taxon>
        <taxon>Scleractinia</taxon>
        <taxon>Fungiina</taxon>
        <taxon>Poritidae</taxon>
        <taxon>Porites</taxon>
    </lineage>
</organism>
<dbReference type="PANTHER" id="PTHR46609:SF6">
    <property type="entry name" value="EXONUCLEASE, PHAGE-TYPE_RECB, C-TERMINAL DOMAIN-CONTAINING PROTEIN-RELATED"/>
    <property type="match status" value="1"/>
</dbReference>
<proteinExistence type="predicted"/>